<feature type="domain" description="Peptidase A1" evidence="8">
    <location>
        <begin position="1"/>
        <end position="197"/>
    </location>
</feature>
<sequence length="267" mass="28368">MERCSSWPVKRSWRFVFPVVASSGSLLFGGVDTEKYSGSLISLPTSGLSDPSLHDLEVQLTSLTISDSSGTSSLTPRDMALSAWLDSGTTQMLLPNSIVEQITQHTGAVEGFFHCNLSTRDTILTFGFGDKDGAHISVPMSGLFMSYVGDTFFADGTEVCELGASGQPASDEVILGDTFLRSAYVEYDLDTKGIWFAHAKWDAGSASNIVEIDKENPMLGAKDELALLSVPNPSSASSTEPAPNQAAGASDTALASGPHLQFKRMAL</sequence>
<comment type="similarity">
    <text evidence="1">Belongs to the peptidase A1 family.</text>
</comment>
<dbReference type="InterPro" id="IPR033121">
    <property type="entry name" value="PEPTIDASE_A1"/>
</dbReference>
<gene>
    <name evidence="9" type="ORF">ABVK25_006936</name>
</gene>
<protein>
    <recommendedName>
        <fullName evidence="8">Peptidase A1 domain-containing protein</fullName>
    </recommendedName>
</protein>
<dbReference type="PROSITE" id="PS51767">
    <property type="entry name" value="PEPTIDASE_A1"/>
    <property type="match status" value="1"/>
</dbReference>
<evidence type="ECO:0000313" key="10">
    <source>
        <dbReference type="Proteomes" id="UP001590951"/>
    </source>
</evidence>
<evidence type="ECO:0000256" key="6">
    <source>
        <dbReference type="ARBA" id="ARBA00023145"/>
    </source>
</evidence>
<dbReference type="InterPro" id="IPR001461">
    <property type="entry name" value="Aspartic_peptidase_A1"/>
</dbReference>
<feature type="compositionally biased region" description="Polar residues" evidence="7">
    <location>
        <begin position="231"/>
        <end position="242"/>
    </location>
</feature>
<dbReference type="EMBL" id="JBHFEH010000025">
    <property type="protein sequence ID" value="KAL2052696.1"/>
    <property type="molecule type" value="Genomic_DNA"/>
</dbReference>
<dbReference type="SUPFAM" id="SSF50630">
    <property type="entry name" value="Acid proteases"/>
    <property type="match status" value="1"/>
</dbReference>
<evidence type="ECO:0000259" key="8">
    <source>
        <dbReference type="PROSITE" id="PS51767"/>
    </source>
</evidence>
<dbReference type="PANTHER" id="PTHR47965:SF12">
    <property type="entry name" value="ASPARTIC PROTEINASE 3-RELATED"/>
    <property type="match status" value="1"/>
</dbReference>
<keyword evidence="6" id="KW-0865">Zymogen</keyword>
<evidence type="ECO:0000256" key="2">
    <source>
        <dbReference type="ARBA" id="ARBA00022670"/>
    </source>
</evidence>
<organism evidence="9 10">
    <name type="scientific">Lepraria finkii</name>
    <dbReference type="NCBI Taxonomy" id="1340010"/>
    <lineage>
        <taxon>Eukaryota</taxon>
        <taxon>Fungi</taxon>
        <taxon>Dikarya</taxon>
        <taxon>Ascomycota</taxon>
        <taxon>Pezizomycotina</taxon>
        <taxon>Lecanoromycetes</taxon>
        <taxon>OSLEUM clade</taxon>
        <taxon>Lecanoromycetidae</taxon>
        <taxon>Lecanorales</taxon>
        <taxon>Lecanorineae</taxon>
        <taxon>Stereocaulaceae</taxon>
        <taxon>Lepraria</taxon>
    </lineage>
</organism>
<dbReference type="PANTHER" id="PTHR47965">
    <property type="entry name" value="ASPARTYL PROTEASE-RELATED"/>
    <property type="match status" value="1"/>
</dbReference>
<keyword evidence="4" id="KW-0064">Aspartyl protease</keyword>
<dbReference type="Proteomes" id="UP001590951">
    <property type="component" value="Unassembled WGS sequence"/>
</dbReference>
<reference evidence="9 10" key="1">
    <citation type="submission" date="2024-09" db="EMBL/GenBank/DDBJ databases">
        <title>Rethinking Asexuality: The Enigmatic Case of Functional Sexual Genes in Lepraria (Stereocaulaceae).</title>
        <authorList>
            <person name="Doellman M."/>
            <person name="Sun Y."/>
            <person name="Barcenas-Pena A."/>
            <person name="Lumbsch H.T."/>
            <person name="Grewe F."/>
        </authorList>
    </citation>
    <scope>NUCLEOTIDE SEQUENCE [LARGE SCALE GENOMIC DNA]</scope>
    <source>
        <strain evidence="9 10">Grewe 0041</strain>
    </source>
</reference>
<evidence type="ECO:0000256" key="1">
    <source>
        <dbReference type="ARBA" id="ARBA00007447"/>
    </source>
</evidence>
<keyword evidence="10" id="KW-1185">Reference proteome</keyword>
<evidence type="ECO:0000256" key="7">
    <source>
        <dbReference type="SAM" id="MobiDB-lite"/>
    </source>
</evidence>
<evidence type="ECO:0000313" key="9">
    <source>
        <dbReference type="EMBL" id="KAL2052696.1"/>
    </source>
</evidence>
<comment type="caution">
    <text evidence="9">The sequence shown here is derived from an EMBL/GenBank/DDBJ whole genome shotgun (WGS) entry which is preliminary data.</text>
</comment>
<evidence type="ECO:0000256" key="5">
    <source>
        <dbReference type="ARBA" id="ARBA00022801"/>
    </source>
</evidence>
<dbReference type="PRINTS" id="PR00792">
    <property type="entry name" value="PEPSIN"/>
</dbReference>
<keyword evidence="2" id="KW-0645">Protease</keyword>
<accession>A0ABR4B756</accession>
<dbReference type="Gene3D" id="2.40.70.10">
    <property type="entry name" value="Acid Proteases"/>
    <property type="match status" value="1"/>
</dbReference>
<name>A0ABR4B756_9LECA</name>
<proteinExistence type="inferred from homology"/>
<feature type="region of interest" description="Disordered" evidence="7">
    <location>
        <begin position="230"/>
        <end position="253"/>
    </location>
</feature>
<dbReference type="Pfam" id="PF00026">
    <property type="entry name" value="Asp"/>
    <property type="match status" value="1"/>
</dbReference>
<keyword evidence="5" id="KW-0378">Hydrolase</keyword>
<evidence type="ECO:0000256" key="3">
    <source>
        <dbReference type="ARBA" id="ARBA00022729"/>
    </source>
</evidence>
<evidence type="ECO:0000256" key="4">
    <source>
        <dbReference type="ARBA" id="ARBA00022750"/>
    </source>
</evidence>
<keyword evidence="3" id="KW-0732">Signal</keyword>
<dbReference type="InterPro" id="IPR021109">
    <property type="entry name" value="Peptidase_aspartic_dom_sf"/>
</dbReference>